<dbReference type="PANTHER" id="PTHR31223">
    <property type="entry name" value="LOG FAMILY PROTEIN YJL055W"/>
    <property type="match status" value="1"/>
</dbReference>
<dbReference type="FunFam" id="3.40.50.450:FF:000012">
    <property type="entry name" value="LOG family protein YvdD"/>
    <property type="match status" value="1"/>
</dbReference>
<proteinExistence type="inferred from homology"/>
<evidence type="ECO:0000256" key="2">
    <source>
        <dbReference type="RuleBase" id="RU363015"/>
    </source>
</evidence>
<reference evidence="3" key="1">
    <citation type="journal article" date="2014" name="Int. J. Syst. Evol. Microbiol.">
        <title>Complete genome of a new Firmicutes species belonging to the dominant human colonic microbiota ('Ruminococcus bicirculans') reveals two chromosomes and a selective capacity to utilize plant glucans.</title>
        <authorList>
            <consortium name="NISC Comparative Sequencing Program"/>
            <person name="Wegmann U."/>
            <person name="Louis P."/>
            <person name="Goesmann A."/>
            <person name="Henrissat B."/>
            <person name="Duncan S.H."/>
            <person name="Flint H.J."/>
        </authorList>
    </citation>
    <scope>NUCLEOTIDE SEQUENCE</scope>
    <source>
        <strain evidence="3">CCM 4175</strain>
    </source>
</reference>
<evidence type="ECO:0000313" key="6">
    <source>
        <dbReference type="Proteomes" id="UP000652995"/>
    </source>
</evidence>
<dbReference type="Proteomes" id="UP000652995">
    <property type="component" value="Unassembled WGS sequence"/>
</dbReference>
<reference evidence="3" key="4">
    <citation type="submission" date="2024-05" db="EMBL/GenBank/DDBJ databases">
        <authorList>
            <person name="Sun Q."/>
            <person name="Sedlacek I."/>
        </authorList>
    </citation>
    <scope>NUCLEOTIDE SEQUENCE</scope>
    <source>
        <strain evidence="3">CCM 4175</strain>
    </source>
</reference>
<reference evidence="4 5" key="2">
    <citation type="submission" date="2017-06" db="EMBL/GenBank/DDBJ databases">
        <authorList>
            <consortium name="Pathogen Informatics"/>
        </authorList>
    </citation>
    <scope>NUCLEOTIDE SEQUENCE [LARGE SCALE GENOMIC DNA]</scope>
    <source>
        <strain evidence="4 5">NCTC13833</strain>
    </source>
</reference>
<dbReference type="EC" id="3.2.2.n1" evidence="2"/>
<dbReference type="PANTHER" id="PTHR31223:SF70">
    <property type="entry name" value="LOG FAMILY PROTEIN YJL055W"/>
    <property type="match status" value="1"/>
</dbReference>
<evidence type="ECO:0000256" key="1">
    <source>
        <dbReference type="ARBA" id="ARBA00006763"/>
    </source>
</evidence>
<dbReference type="Proteomes" id="UP000243706">
    <property type="component" value="Chromosome 1"/>
</dbReference>
<dbReference type="NCBIfam" id="TIGR00730">
    <property type="entry name" value="Rossman fold protein, TIGR00730 family"/>
    <property type="match status" value="1"/>
</dbReference>
<evidence type="ECO:0000313" key="3">
    <source>
        <dbReference type="EMBL" id="GGA84724.1"/>
    </source>
</evidence>
<dbReference type="SUPFAM" id="SSF102405">
    <property type="entry name" value="MCP/YpsA-like"/>
    <property type="match status" value="1"/>
</dbReference>
<dbReference type="InterPro" id="IPR005269">
    <property type="entry name" value="LOG"/>
</dbReference>
<comment type="similarity">
    <text evidence="1 2">Belongs to the LOG family.</text>
</comment>
<evidence type="ECO:0000313" key="5">
    <source>
        <dbReference type="Proteomes" id="UP000243706"/>
    </source>
</evidence>
<keyword evidence="2" id="KW-0203">Cytokinin biosynthesis</keyword>
<dbReference type="Pfam" id="PF03641">
    <property type="entry name" value="Lysine_decarbox"/>
    <property type="match status" value="1"/>
</dbReference>
<sequence length="190" mass="21177">MTIKRIAVYCGASKGNQPEYVESAYELGKYFAEHDIELVFGAGSIGIMGAIQDGVLDHGGTAIGVMPKMLDEREITSQRLSKLILVDSMHERKQKMAELADAFVMAPGGAGSLEEFFEVYCWAQIGLHQKPIGVYNIKQFYNPLHQLITHMIQEGFIDAKYENLARLYETPEALLTGLNEAKPISTRTYN</sequence>
<protein>
    <recommendedName>
        <fullName evidence="2">Cytokinin riboside 5'-monophosphate phosphoribohydrolase</fullName>
        <ecNumber evidence="2">3.2.2.n1</ecNumber>
    </recommendedName>
</protein>
<accession>A0A240BYB4</accession>
<gene>
    <name evidence="4" type="primary">yvdD</name>
    <name evidence="3" type="ORF">GCM10007183_06140</name>
    <name evidence="4" type="ORF">SAMEA4412661_00342</name>
</gene>
<organism evidence="4 5">
    <name type="scientific">Staphylococcus muscae</name>
    <dbReference type="NCBI Taxonomy" id="1294"/>
    <lineage>
        <taxon>Bacteria</taxon>
        <taxon>Bacillati</taxon>
        <taxon>Bacillota</taxon>
        <taxon>Bacilli</taxon>
        <taxon>Bacillales</taxon>
        <taxon>Staphylococcaceae</taxon>
        <taxon>Staphylococcus</taxon>
    </lineage>
</organism>
<keyword evidence="6" id="KW-1185">Reference proteome</keyword>
<dbReference type="Gene3D" id="3.40.50.450">
    <property type="match status" value="1"/>
</dbReference>
<dbReference type="GO" id="GO:0009691">
    <property type="term" value="P:cytokinin biosynthetic process"/>
    <property type="evidence" value="ECO:0007669"/>
    <property type="project" value="UniProtKB-UniRule"/>
</dbReference>
<dbReference type="InterPro" id="IPR031100">
    <property type="entry name" value="LOG_fam"/>
</dbReference>
<name>A0A240BYB4_9STAP</name>
<reference evidence="6" key="3">
    <citation type="journal article" date="2019" name="Int. J. Syst. Evol. Microbiol.">
        <title>The Global Catalogue of Microorganisms (GCM) 10K type strain sequencing project: providing services to taxonomists for standard genome sequencing and annotation.</title>
        <authorList>
            <consortium name="The Broad Institute Genomics Platform"/>
            <consortium name="The Broad Institute Genome Sequencing Center for Infectious Disease"/>
            <person name="Wu L."/>
            <person name="Ma J."/>
        </authorList>
    </citation>
    <scope>NUCLEOTIDE SEQUENCE [LARGE SCALE GENOMIC DNA]</scope>
    <source>
        <strain evidence="6">CCM 4175</strain>
    </source>
</reference>
<dbReference type="GO" id="GO:0005829">
    <property type="term" value="C:cytosol"/>
    <property type="evidence" value="ECO:0007669"/>
    <property type="project" value="TreeGrafter"/>
</dbReference>
<dbReference type="AlphaFoldDB" id="A0A240BYB4"/>
<dbReference type="GO" id="GO:0016799">
    <property type="term" value="F:hydrolase activity, hydrolyzing N-glycosyl compounds"/>
    <property type="evidence" value="ECO:0007669"/>
    <property type="project" value="TreeGrafter"/>
</dbReference>
<dbReference type="EMBL" id="LT906464">
    <property type="protein sequence ID" value="SNV99858.1"/>
    <property type="molecule type" value="Genomic_DNA"/>
</dbReference>
<keyword evidence="2" id="KW-0378">Hydrolase</keyword>
<evidence type="ECO:0000313" key="4">
    <source>
        <dbReference type="EMBL" id="SNV99858.1"/>
    </source>
</evidence>
<dbReference type="EMBL" id="BMCB01000003">
    <property type="protein sequence ID" value="GGA84724.1"/>
    <property type="molecule type" value="Genomic_DNA"/>
</dbReference>